<evidence type="ECO:0000256" key="1">
    <source>
        <dbReference type="SAM" id="MobiDB-lite"/>
    </source>
</evidence>
<reference evidence="2 3" key="1">
    <citation type="journal article" date="2021" name="Elife">
        <title>Chloroplast acquisition without the gene transfer in kleptoplastic sea slugs, Plakobranchus ocellatus.</title>
        <authorList>
            <person name="Maeda T."/>
            <person name="Takahashi S."/>
            <person name="Yoshida T."/>
            <person name="Shimamura S."/>
            <person name="Takaki Y."/>
            <person name="Nagai Y."/>
            <person name="Toyoda A."/>
            <person name="Suzuki Y."/>
            <person name="Arimoto A."/>
            <person name="Ishii H."/>
            <person name="Satoh N."/>
            <person name="Nishiyama T."/>
            <person name="Hasebe M."/>
            <person name="Maruyama T."/>
            <person name="Minagawa J."/>
            <person name="Obokata J."/>
            <person name="Shigenobu S."/>
        </authorList>
    </citation>
    <scope>NUCLEOTIDE SEQUENCE [LARGE SCALE GENOMIC DNA]</scope>
</reference>
<feature type="compositionally biased region" description="Low complexity" evidence="1">
    <location>
        <begin position="80"/>
        <end position="104"/>
    </location>
</feature>
<evidence type="ECO:0000313" key="3">
    <source>
        <dbReference type="Proteomes" id="UP000762676"/>
    </source>
</evidence>
<dbReference type="Proteomes" id="UP000762676">
    <property type="component" value="Unassembled WGS sequence"/>
</dbReference>
<evidence type="ECO:0008006" key="4">
    <source>
        <dbReference type="Google" id="ProtNLM"/>
    </source>
</evidence>
<feature type="region of interest" description="Disordered" evidence="1">
    <location>
        <begin position="73"/>
        <end position="117"/>
    </location>
</feature>
<evidence type="ECO:0000313" key="2">
    <source>
        <dbReference type="EMBL" id="GFS12711.1"/>
    </source>
</evidence>
<protein>
    <recommendedName>
        <fullName evidence="4">PiggyBac transposable element-derived protein domain-containing protein</fullName>
    </recommendedName>
</protein>
<keyword evidence="3" id="KW-1185">Reference proteome</keyword>
<dbReference type="EMBL" id="BMAT01002734">
    <property type="protein sequence ID" value="GFS12711.1"/>
    <property type="molecule type" value="Genomic_DNA"/>
</dbReference>
<dbReference type="AlphaFoldDB" id="A0AAV4IW21"/>
<sequence length="146" mass="16334">MAAPSRRLFTADEVINSFMLEGSDIEEDVVRCYDVRDGEEIDDSDCELEFLDVYNEETLADIDADLDLDRDVDAGNVGTSSISSASDPVARSSRPSSSSRSSSSNDQVRHDPELQSVDDYHRPWDEISIFRYAPQRGKLIFCMGNL</sequence>
<feature type="compositionally biased region" description="Basic and acidic residues" evidence="1">
    <location>
        <begin position="107"/>
        <end position="117"/>
    </location>
</feature>
<proteinExistence type="predicted"/>
<organism evidence="2 3">
    <name type="scientific">Elysia marginata</name>
    <dbReference type="NCBI Taxonomy" id="1093978"/>
    <lineage>
        <taxon>Eukaryota</taxon>
        <taxon>Metazoa</taxon>
        <taxon>Spiralia</taxon>
        <taxon>Lophotrochozoa</taxon>
        <taxon>Mollusca</taxon>
        <taxon>Gastropoda</taxon>
        <taxon>Heterobranchia</taxon>
        <taxon>Euthyneura</taxon>
        <taxon>Panpulmonata</taxon>
        <taxon>Sacoglossa</taxon>
        <taxon>Placobranchoidea</taxon>
        <taxon>Plakobranchidae</taxon>
        <taxon>Elysia</taxon>
    </lineage>
</organism>
<comment type="caution">
    <text evidence="2">The sequence shown here is derived from an EMBL/GenBank/DDBJ whole genome shotgun (WGS) entry which is preliminary data.</text>
</comment>
<accession>A0AAV4IW21</accession>
<gene>
    <name evidence="2" type="ORF">ElyMa_001378600</name>
</gene>
<name>A0AAV4IW21_9GAST</name>